<dbReference type="AlphaFoldDB" id="A0A9D7QIA0"/>
<dbReference type="PANTHER" id="PTHR34849:SF3">
    <property type="entry name" value="SSR2962 PROTEIN"/>
    <property type="match status" value="1"/>
</dbReference>
<dbReference type="InterPro" id="IPR036388">
    <property type="entry name" value="WH-like_DNA-bd_sf"/>
</dbReference>
<dbReference type="InterPro" id="IPR007367">
    <property type="entry name" value="DUF433"/>
</dbReference>
<evidence type="ECO:0000313" key="1">
    <source>
        <dbReference type="EMBL" id="MBK8891156.1"/>
    </source>
</evidence>
<name>A0A9D7QIA0_9RHOO</name>
<protein>
    <submittedName>
        <fullName evidence="1">DUF433 domain-containing protein</fullName>
    </submittedName>
</protein>
<organism evidence="1 2">
    <name type="scientific">Candidatus Dechloromonas phosphorivorans</name>
    <dbReference type="NCBI Taxonomy" id="2899244"/>
    <lineage>
        <taxon>Bacteria</taxon>
        <taxon>Pseudomonadati</taxon>
        <taxon>Pseudomonadota</taxon>
        <taxon>Betaproteobacteria</taxon>
        <taxon>Rhodocyclales</taxon>
        <taxon>Azonexaceae</taxon>
        <taxon>Dechloromonas</taxon>
    </lineage>
</organism>
<evidence type="ECO:0000313" key="2">
    <source>
        <dbReference type="Proteomes" id="UP000808146"/>
    </source>
</evidence>
<reference evidence="1" key="1">
    <citation type="submission" date="2020-10" db="EMBL/GenBank/DDBJ databases">
        <title>Connecting structure to function with the recovery of over 1000 high-quality activated sludge metagenome-assembled genomes encoding full-length rRNA genes using long-read sequencing.</title>
        <authorList>
            <person name="Singleton C.M."/>
            <person name="Petriglieri F."/>
            <person name="Kristensen J.M."/>
            <person name="Kirkegaard R.H."/>
            <person name="Michaelsen T.Y."/>
            <person name="Andersen M.H."/>
            <person name="Karst S.M."/>
            <person name="Dueholm M.S."/>
            <person name="Nielsen P.H."/>
            <person name="Albertsen M."/>
        </authorList>
    </citation>
    <scope>NUCLEOTIDE SEQUENCE</scope>
    <source>
        <strain evidence="1">OdNE_18-Q3-R46-58_BAT3C.305</strain>
    </source>
</reference>
<dbReference type="InterPro" id="IPR009057">
    <property type="entry name" value="Homeodomain-like_sf"/>
</dbReference>
<gene>
    <name evidence="1" type="ORF">IPN75_12700</name>
</gene>
<dbReference type="EMBL" id="JADKBR010000017">
    <property type="protein sequence ID" value="MBK8891156.1"/>
    <property type="molecule type" value="Genomic_DNA"/>
</dbReference>
<proteinExistence type="predicted"/>
<accession>A0A9D7QIA0</accession>
<dbReference type="Gene3D" id="1.10.10.10">
    <property type="entry name" value="Winged helix-like DNA-binding domain superfamily/Winged helix DNA-binding domain"/>
    <property type="match status" value="1"/>
</dbReference>
<dbReference type="PANTHER" id="PTHR34849">
    <property type="entry name" value="SSL5025 PROTEIN"/>
    <property type="match status" value="1"/>
</dbReference>
<dbReference type="Proteomes" id="UP000808146">
    <property type="component" value="Unassembled WGS sequence"/>
</dbReference>
<dbReference type="Pfam" id="PF04255">
    <property type="entry name" value="DUF433"/>
    <property type="match status" value="1"/>
</dbReference>
<comment type="caution">
    <text evidence="1">The sequence shown here is derived from an EMBL/GenBank/DDBJ whole genome shotgun (WGS) entry which is preliminary data.</text>
</comment>
<dbReference type="SUPFAM" id="SSF46689">
    <property type="entry name" value="Homeodomain-like"/>
    <property type="match status" value="1"/>
</dbReference>
<sequence>MSAQLLFLDGNISIDPEICNGKPTLRGKRIAVQTILEYLAAGDSEADILEQYPSLNSEDIRACLACAARLMDGKYELARVA</sequence>